<dbReference type="KEGG" id="vg:40072703"/>
<gene>
    <name evidence="1" type="primary">56</name>
    <name evidence="1" type="ORF">G4_56</name>
</gene>
<dbReference type="Proteomes" id="UP000224440">
    <property type="component" value="Segment"/>
</dbReference>
<reference evidence="2" key="1">
    <citation type="submission" date="2016-07" db="EMBL/GenBank/DDBJ databases">
        <authorList>
            <person name="Florea S."/>
            <person name="Webb J.S."/>
            <person name="Jaromczyk J."/>
            <person name="Schardl C.L."/>
        </authorList>
    </citation>
    <scope>NUCLEOTIDE SEQUENCE [LARGE SCALE GENOMIC DNA]</scope>
</reference>
<name>A0A1D8EUA0_9CAUD</name>
<organism evidence="1 2">
    <name type="scientific">Propionibacterium phage G4</name>
    <dbReference type="NCBI Taxonomy" id="1897537"/>
    <lineage>
        <taxon>Viruses</taxon>
        <taxon>Duplodnaviria</taxon>
        <taxon>Heunggongvirae</taxon>
        <taxon>Uroviricota</taxon>
        <taxon>Caudoviricetes</taxon>
        <taxon>Doucettevirus</taxon>
        <taxon>Doucettevirus G4</taxon>
    </lineage>
</organism>
<keyword evidence="2" id="KW-1185">Reference proteome</keyword>
<proteinExistence type="predicted"/>
<evidence type="ECO:0000313" key="1">
    <source>
        <dbReference type="EMBL" id="AOT24645.1"/>
    </source>
</evidence>
<accession>A0A1D8EUA0</accession>
<dbReference type="GeneID" id="40072703"/>
<dbReference type="RefSeq" id="YP_009597098.1">
    <property type="nucleotide sequence ID" value="NC_041895.1"/>
</dbReference>
<sequence>MRIISPVTAELTDAELVTIQRALERWSGMDDELAQLIGAVAETGTIFTLATKAPEFFVAAKIIDEEDA</sequence>
<evidence type="ECO:0000313" key="2">
    <source>
        <dbReference type="Proteomes" id="UP000224440"/>
    </source>
</evidence>
<protein>
    <submittedName>
        <fullName evidence="1">Uncharacterized protein</fullName>
    </submittedName>
</protein>
<dbReference type="EMBL" id="KX620754">
    <property type="protein sequence ID" value="AOT24645.1"/>
    <property type="molecule type" value="Genomic_DNA"/>
</dbReference>